<keyword evidence="2" id="KW-0813">Transport</keyword>
<dbReference type="RefSeq" id="WP_113822976.1">
    <property type="nucleotide sequence ID" value="NZ_QOCE01000020.1"/>
</dbReference>
<name>A0A366X165_9RHOB</name>
<feature type="transmembrane region" description="Helical" evidence="7">
    <location>
        <begin position="148"/>
        <end position="173"/>
    </location>
</feature>
<dbReference type="InterPro" id="IPR051679">
    <property type="entry name" value="DASS-Related_Transporters"/>
</dbReference>
<keyword evidence="3 7" id="KW-0812">Transmembrane</keyword>
<feature type="domain" description="RCK C-terminal" evidence="8">
    <location>
        <begin position="238"/>
        <end position="320"/>
    </location>
</feature>
<evidence type="ECO:0000256" key="5">
    <source>
        <dbReference type="ARBA" id="ARBA00022989"/>
    </source>
</evidence>
<keyword evidence="4" id="KW-0677">Repeat</keyword>
<dbReference type="EMBL" id="QOCE01000020">
    <property type="protein sequence ID" value="RBW57352.1"/>
    <property type="molecule type" value="Genomic_DNA"/>
</dbReference>
<feature type="domain" description="RCK C-terminal" evidence="8">
    <location>
        <begin position="328"/>
        <end position="421"/>
    </location>
</feature>
<feature type="transmembrane region" description="Helical" evidence="7">
    <location>
        <begin position="6"/>
        <end position="26"/>
    </location>
</feature>
<comment type="subcellular location">
    <subcellularLocation>
        <location evidence="1">Membrane</location>
        <topology evidence="1">Multi-pass membrane protein</topology>
    </subcellularLocation>
</comment>
<feature type="transmembrane region" description="Helical" evidence="7">
    <location>
        <begin position="484"/>
        <end position="502"/>
    </location>
</feature>
<feature type="transmembrane region" description="Helical" evidence="7">
    <location>
        <begin position="565"/>
        <end position="584"/>
    </location>
</feature>
<proteinExistence type="predicted"/>
<dbReference type="PANTHER" id="PTHR43652">
    <property type="entry name" value="BASIC AMINO ACID ANTIPORTER YFCC-RELATED"/>
    <property type="match status" value="1"/>
</dbReference>
<protein>
    <submittedName>
        <fullName evidence="9">SLC13 family permease</fullName>
    </submittedName>
</protein>
<dbReference type="GO" id="GO:0006813">
    <property type="term" value="P:potassium ion transport"/>
    <property type="evidence" value="ECO:0007669"/>
    <property type="project" value="InterPro"/>
</dbReference>
<dbReference type="Gene3D" id="3.30.70.1450">
    <property type="entry name" value="Regulator of K+ conductance, C-terminal domain"/>
    <property type="match status" value="1"/>
</dbReference>
<dbReference type="OrthoDB" id="9809303at2"/>
<evidence type="ECO:0000256" key="3">
    <source>
        <dbReference type="ARBA" id="ARBA00022692"/>
    </source>
</evidence>
<evidence type="ECO:0000256" key="7">
    <source>
        <dbReference type="SAM" id="Phobius"/>
    </source>
</evidence>
<evidence type="ECO:0000256" key="1">
    <source>
        <dbReference type="ARBA" id="ARBA00004141"/>
    </source>
</evidence>
<feature type="transmembrane region" description="Helical" evidence="7">
    <location>
        <begin position="33"/>
        <end position="52"/>
    </location>
</feature>
<gene>
    <name evidence="9" type="ORF">DS909_08245</name>
</gene>
<feature type="transmembrane region" description="Helical" evidence="7">
    <location>
        <begin position="604"/>
        <end position="626"/>
    </location>
</feature>
<dbReference type="GO" id="GO:0005886">
    <property type="term" value="C:plasma membrane"/>
    <property type="evidence" value="ECO:0007669"/>
    <property type="project" value="TreeGrafter"/>
</dbReference>
<organism evidence="9 10">
    <name type="scientific">Phaeobacter gallaeciensis</name>
    <dbReference type="NCBI Taxonomy" id="60890"/>
    <lineage>
        <taxon>Bacteria</taxon>
        <taxon>Pseudomonadati</taxon>
        <taxon>Pseudomonadota</taxon>
        <taxon>Alphaproteobacteria</taxon>
        <taxon>Rhodobacterales</taxon>
        <taxon>Roseobacteraceae</taxon>
        <taxon>Phaeobacter</taxon>
    </lineage>
</organism>
<dbReference type="Pfam" id="PF03600">
    <property type="entry name" value="CitMHS"/>
    <property type="match status" value="1"/>
</dbReference>
<feature type="transmembrane region" description="Helical" evidence="7">
    <location>
        <begin position="64"/>
        <end position="82"/>
    </location>
</feature>
<sequence>MEHIAFTYEMAVVTGLLCFTVFLFVSELIRIDLSAMLVLVLIGLLSYLPGLGALADVNHLFDGFASNAVISIIAVMIVGAGLDKTGLMNKVAAVILKYGGTTESRIVPIISGTVGIISSFMQNVGAAALFLPVVSRISSRSGIALSRLLMPMGFCAILGGTLTMVGSSPLILLNDLLATANEGLPANQQMEPFGLFSVAPIGAVLILTGVLYFLVLGRWVLPAAEPRTEGTTAQSTRSYLKRVYGLKAEVFEVDVPEDSALVGQILADINLENNLYIISTFYRGKVSMVQILTAEIAAPCRLAIIGKSKVVTRFAEEYGLTIRPELDVFAEEFAPTNAGIAELVIPPESQLIGKCPRELVLRKTYGLSLLAIHRGEDTLSHVETEDHIPTAIGLVKFQPGDMLVSHTKWDNLTRLKRDPDFVVVTSDFPQEELRPQKVGWALLFFALSLSLILFSDIRLSLCLMVGAVGMLLTRVLRVDEAYRAVGWNTVFLLASLIPLGQAVQNTGTAAWIAQQILVVLDGWPIWSLQAGIALLATVFSLVMSNVGATVLLVPLAVSIASAAGANPAVFALTVAISTSNSFIIPTHQVNALIMGPAGYKVMDFVRSGGIMTILFLIVSLAMLNVVF</sequence>
<dbReference type="Proteomes" id="UP000252706">
    <property type="component" value="Unassembled WGS sequence"/>
</dbReference>
<evidence type="ECO:0000313" key="10">
    <source>
        <dbReference type="Proteomes" id="UP000252706"/>
    </source>
</evidence>
<accession>A0A366X165</accession>
<feature type="transmembrane region" description="Helical" evidence="7">
    <location>
        <begin position="532"/>
        <end position="553"/>
    </location>
</feature>
<dbReference type="InterPro" id="IPR006037">
    <property type="entry name" value="RCK_C"/>
</dbReference>
<dbReference type="SUPFAM" id="SSF116726">
    <property type="entry name" value="TrkA C-terminal domain-like"/>
    <property type="match status" value="2"/>
</dbReference>
<dbReference type="GO" id="GO:0008324">
    <property type="term" value="F:monoatomic cation transmembrane transporter activity"/>
    <property type="evidence" value="ECO:0007669"/>
    <property type="project" value="InterPro"/>
</dbReference>
<reference evidence="9 10" key="1">
    <citation type="submission" date="2018-07" db="EMBL/GenBank/DDBJ databases">
        <title>Modular assembly of carbohydrate-degrading microbial communities in the ocean.</title>
        <authorList>
            <person name="Enke T.N."/>
            <person name="Datta M.S."/>
            <person name="Schwartzman J.A."/>
            <person name="Cermak N."/>
            <person name="Schmitz D.A."/>
            <person name="Barrere J."/>
            <person name="Cordero O.X."/>
        </authorList>
    </citation>
    <scope>NUCLEOTIDE SEQUENCE [LARGE SCALE GENOMIC DNA]</scope>
    <source>
        <strain evidence="9 10">C3M10</strain>
    </source>
</reference>
<evidence type="ECO:0000256" key="4">
    <source>
        <dbReference type="ARBA" id="ARBA00022737"/>
    </source>
</evidence>
<dbReference type="PROSITE" id="PS51202">
    <property type="entry name" value="RCK_C"/>
    <property type="match status" value="2"/>
</dbReference>
<dbReference type="AlphaFoldDB" id="A0A366X165"/>
<evidence type="ECO:0000259" key="8">
    <source>
        <dbReference type="PROSITE" id="PS51202"/>
    </source>
</evidence>
<evidence type="ECO:0000313" key="9">
    <source>
        <dbReference type="EMBL" id="RBW57352.1"/>
    </source>
</evidence>
<evidence type="ECO:0000256" key="6">
    <source>
        <dbReference type="ARBA" id="ARBA00023136"/>
    </source>
</evidence>
<keyword evidence="6 7" id="KW-0472">Membrane</keyword>
<feature type="transmembrane region" description="Helical" evidence="7">
    <location>
        <begin position="440"/>
        <end position="472"/>
    </location>
</feature>
<keyword evidence="5 7" id="KW-1133">Transmembrane helix</keyword>
<dbReference type="InterPro" id="IPR036721">
    <property type="entry name" value="RCK_C_sf"/>
</dbReference>
<comment type="caution">
    <text evidence="9">The sequence shown here is derived from an EMBL/GenBank/DDBJ whole genome shotgun (WGS) entry which is preliminary data.</text>
</comment>
<feature type="transmembrane region" description="Helical" evidence="7">
    <location>
        <begin position="193"/>
        <end position="215"/>
    </location>
</feature>
<dbReference type="InterPro" id="IPR004680">
    <property type="entry name" value="Cit_transptr-like_dom"/>
</dbReference>
<evidence type="ECO:0000256" key="2">
    <source>
        <dbReference type="ARBA" id="ARBA00022448"/>
    </source>
</evidence>
<dbReference type="PANTHER" id="PTHR43652:SF2">
    <property type="entry name" value="BASIC AMINO ACID ANTIPORTER YFCC-RELATED"/>
    <property type="match status" value="1"/>
</dbReference>